<dbReference type="eggNOG" id="COG0115">
    <property type="taxonomic scope" value="Bacteria"/>
</dbReference>
<dbReference type="GO" id="GO:0008483">
    <property type="term" value="F:transaminase activity"/>
    <property type="evidence" value="ECO:0007669"/>
    <property type="project" value="UniProtKB-KW"/>
</dbReference>
<dbReference type="PANTHER" id="PTHR42743:SF11">
    <property type="entry name" value="AMINODEOXYCHORISMATE LYASE"/>
    <property type="match status" value="1"/>
</dbReference>
<protein>
    <submittedName>
        <fullName evidence="2">Aminotransferases class-IV</fullName>
    </submittedName>
</protein>
<dbReference type="AlphaFoldDB" id="A2BZ80"/>
<dbReference type="KEGG" id="pmc:P9515_18841"/>
<dbReference type="OrthoDB" id="451849at2"/>
<evidence type="ECO:0000256" key="1">
    <source>
        <dbReference type="ARBA" id="ARBA00009320"/>
    </source>
</evidence>
<dbReference type="PANTHER" id="PTHR42743">
    <property type="entry name" value="AMINO-ACID AMINOTRANSFERASE"/>
    <property type="match status" value="1"/>
</dbReference>
<dbReference type="Gene3D" id="3.20.10.10">
    <property type="entry name" value="D-amino Acid Aminotransferase, subunit A, domain 2"/>
    <property type="match status" value="1"/>
</dbReference>
<dbReference type="Proteomes" id="UP000001589">
    <property type="component" value="Chromosome"/>
</dbReference>
<dbReference type="InterPro" id="IPR050571">
    <property type="entry name" value="Class-IV_PLP-Dep_Aminotrnsfr"/>
</dbReference>
<accession>A2BZ80</accession>
<dbReference type="RefSeq" id="WP_011821175.1">
    <property type="nucleotide sequence ID" value="NC_008817.1"/>
</dbReference>
<sequence length="275" mass="32084">MTISIGWHKDQWLKIEDICISANDRGLKFGDGIFETILIKNNNAILLDEHLHRLENSSKILNIDFNINKFYLKKIISLGIKKLSLKNNQLGSIRINYSRGLNKGRSIRIRNSIEENNSNNLWIEFYIIESNFSPISTFISQTEKRNQYSLINQCKTFSYNQSIQVLLEAKTKSFDDCLMLNTTNELCCGSTFNILLKRNNIWFTPRKESGCLQGIMVSKAKKLKLIKEDLILPKFYKDDILIAINSLSCRQIKKVNEIEFISTFDPKYFWELLYN</sequence>
<dbReference type="GeneID" id="60201384"/>
<proteinExistence type="inferred from homology"/>
<dbReference type="STRING" id="167542.P9515_18841"/>
<dbReference type="InterPro" id="IPR001544">
    <property type="entry name" value="Aminotrans_IV"/>
</dbReference>
<evidence type="ECO:0000313" key="2">
    <source>
        <dbReference type="EMBL" id="ABM73091.1"/>
    </source>
</evidence>
<keyword evidence="2" id="KW-0032">Aminotransferase</keyword>
<dbReference type="Pfam" id="PF01063">
    <property type="entry name" value="Aminotran_4"/>
    <property type="match status" value="1"/>
</dbReference>
<evidence type="ECO:0000313" key="3">
    <source>
        <dbReference type="Proteomes" id="UP000001589"/>
    </source>
</evidence>
<dbReference type="InterPro" id="IPR043131">
    <property type="entry name" value="BCAT-like_N"/>
</dbReference>
<keyword evidence="2" id="KW-0808">Transferase</keyword>
<dbReference type="EMBL" id="CP000552">
    <property type="protein sequence ID" value="ABM73091.1"/>
    <property type="molecule type" value="Genomic_DNA"/>
</dbReference>
<reference evidence="2 3" key="1">
    <citation type="journal article" date="2007" name="PLoS Genet.">
        <title>Patterns and implications of gene gain and loss in the evolution of Prochlorococcus.</title>
        <authorList>
            <person name="Kettler G.C."/>
            <person name="Martiny A.C."/>
            <person name="Huang K."/>
            <person name="Zucker J."/>
            <person name="Coleman M.L."/>
            <person name="Rodrigue S."/>
            <person name="Chen F."/>
            <person name="Lapidus A."/>
            <person name="Ferriera S."/>
            <person name="Johnson J."/>
            <person name="Steglich C."/>
            <person name="Church G.M."/>
            <person name="Richardson P."/>
            <person name="Chisholm S.W."/>
        </authorList>
    </citation>
    <scope>NUCLEOTIDE SEQUENCE [LARGE SCALE GENOMIC DNA]</scope>
    <source>
        <strain evidence="2 3">MIT 9515</strain>
    </source>
</reference>
<dbReference type="InterPro" id="IPR036038">
    <property type="entry name" value="Aminotransferase-like"/>
</dbReference>
<dbReference type="Gene3D" id="3.30.470.10">
    <property type="match status" value="1"/>
</dbReference>
<organism evidence="2 3">
    <name type="scientific">Prochlorococcus marinus (strain MIT 9515)</name>
    <dbReference type="NCBI Taxonomy" id="167542"/>
    <lineage>
        <taxon>Bacteria</taxon>
        <taxon>Bacillati</taxon>
        <taxon>Cyanobacteriota</taxon>
        <taxon>Cyanophyceae</taxon>
        <taxon>Synechococcales</taxon>
        <taxon>Prochlorococcaceae</taxon>
        <taxon>Prochlorococcus</taxon>
    </lineage>
</organism>
<dbReference type="InterPro" id="IPR043132">
    <property type="entry name" value="BCAT-like_C"/>
</dbReference>
<comment type="similarity">
    <text evidence="1">Belongs to the class-IV pyridoxal-phosphate-dependent aminotransferase family.</text>
</comment>
<gene>
    <name evidence="2" type="ordered locus">P9515_18841</name>
</gene>
<name>A2BZ80_PROM5</name>
<dbReference type="GO" id="GO:0046394">
    <property type="term" value="P:carboxylic acid biosynthetic process"/>
    <property type="evidence" value="ECO:0007669"/>
    <property type="project" value="UniProtKB-ARBA"/>
</dbReference>
<dbReference type="SUPFAM" id="SSF56752">
    <property type="entry name" value="D-aminoacid aminotransferase-like PLP-dependent enzymes"/>
    <property type="match status" value="1"/>
</dbReference>
<dbReference type="HOGENOM" id="CLU_020844_2_0_3"/>